<gene>
    <name evidence="3" type="ORF">D0T12_01560</name>
</gene>
<dbReference type="Gene3D" id="3.40.390.10">
    <property type="entry name" value="Collagenase (Catalytic Domain)"/>
    <property type="match status" value="1"/>
</dbReference>
<dbReference type="GO" id="GO:0008237">
    <property type="term" value="F:metallopeptidase activity"/>
    <property type="evidence" value="ECO:0007669"/>
    <property type="project" value="InterPro"/>
</dbReference>
<keyword evidence="2" id="KW-0732">Signal</keyword>
<reference evidence="3 4" key="1">
    <citation type="submission" date="2018-08" db="EMBL/GenBank/DDBJ databases">
        <title>Actinomadura spongicola sp. nov., isolated from marine sponge Leucetta chagosensis.</title>
        <authorList>
            <person name="Li L."/>
            <person name="Lin H.W."/>
        </authorList>
    </citation>
    <scope>NUCLEOTIDE SEQUENCE [LARGE SCALE GENOMIC DNA]</scope>
    <source>
        <strain evidence="3 4">LHW52907</strain>
    </source>
</reference>
<evidence type="ECO:0000313" key="4">
    <source>
        <dbReference type="Proteomes" id="UP000262882"/>
    </source>
</evidence>
<evidence type="ECO:0000313" key="3">
    <source>
        <dbReference type="EMBL" id="RFS86972.1"/>
    </source>
</evidence>
<dbReference type="InterPro" id="IPR019026">
    <property type="entry name" value="Peptidase_M64_IgA"/>
</dbReference>
<organism evidence="3 4">
    <name type="scientific">Actinomadura spongiicola</name>
    <dbReference type="NCBI Taxonomy" id="2303421"/>
    <lineage>
        <taxon>Bacteria</taxon>
        <taxon>Bacillati</taxon>
        <taxon>Actinomycetota</taxon>
        <taxon>Actinomycetes</taxon>
        <taxon>Streptosporangiales</taxon>
        <taxon>Thermomonosporaceae</taxon>
        <taxon>Actinomadura</taxon>
    </lineage>
</organism>
<feature type="signal peptide" evidence="2">
    <location>
        <begin position="1"/>
        <end position="26"/>
    </location>
</feature>
<evidence type="ECO:0000256" key="2">
    <source>
        <dbReference type="SAM" id="SignalP"/>
    </source>
</evidence>
<keyword evidence="4" id="KW-1185">Reference proteome</keyword>
<dbReference type="AlphaFoldDB" id="A0A372GP93"/>
<dbReference type="InterPro" id="IPR024079">
    <property type="entry name" value="MetalloPept_cat_dom_sf"/>
</dbReference>
<evidence type="ECO:0000256" key="1">
    <source>
        <dbReference type="SAM" id="MobiDB-lite"/>
    </source>
</evidence>
<sequence>MWTGRTTAIGAAAVTVLSLTALPARAADPKDATVVPVQVTGDPAKRFNLVILGDGYTPADMPKFRTHYAEHLNDLWTIEPFKSYRSYINVYAVEIPSGESGVSCDPSLSSPRRKTPLSMAFWSDCRTDGVQRLLLMDSAAAKTYADLVQGTTTANRQILALANSDTYGGAGGTYATASGGNAMSALIAPHELGHSLGALDDEYDYYQRGVPGGTYTGTEPESIHHTLLTEQEMKSQKKKWWRWLGERSESGGTIGRYEGGLYFSKGVWRPSQHSMMKSLGYYFDQVSRERMTERIASKVNLVQDHTPTTAPVGDDRVLWVETMHPTGHQLTVTWTVDGKTVHNKTNLDLSKLNLKEGTHTVQATVTDPTAFVRDPAIRSSAALRQVRTWTVDTRVTTPPDNAPVDFSSSTPTDKPVGSDSVVYAETTHPVKNVPVVRWEVDGKRVSGGDRNIDLGRLRLSKGTHQLVARVDSKSRTWTIDAQAPTVKYELSKAAKTRTRPGRTPEYVFDGPFTMRLTGSDDRPGVVVSEFRIDGDGWFNYFGWPTDSSAPWLFTENGTVIDGLTHGKLGKGRHTIEYRAIDPAGNIGAPGKFIVTLR</sequence>
<dbReference type="OrthoDB" id="4523226at2"/>
<dbReference type="Proteomes" id="UP000262882">
    <property type="component" value="Unassembled WGS sequence"/>
</dbReference>
<dbReference type="EMBL" id="QVNQ01000001">
    <property type="protein sequence ID" value="RFS86972.1"/>
    <property type="molecule type" value="Genomic_DNA"/>
</dbReference>
<feature type="chain" id="PRO_5016728893" evidence="2">
    <location>
        <begin position="27"/>
        <end position="597"/>
    </location>
</feature>
<dbReference type="RefSeq" id="WP_117397425.1">
    <property type="nucleotide sequence ID" value="NZ_QVNQ01000001.1"/>
</dbReference>
<protein>
    <submittedName>
        <fullName evidence="3">Peptidase</fullName>
    </submittedName>
</protein>
<proteinExistence type="predicted"/>
<accession>A0A372GP93</accession>
<comment type="caution">
    <text evidence="3">The sequence shown here is derived from an EMBL/GenBank/DDBJ whole genome shotgun (WGS) entry which is preliminary data.</text>
</comment>
<name>A0A372GP93_9ACTN</name>
<dbReference type="Pfam" id="PF09471">
    <property type="entry name" value="Peptidase_M64"/>
    <property type="match status" value="1"/>
</dbReference>
<feature type="region of interest" description="Disordered" evidence="1">
    <location>
        <begin position="394"/>
        <end position="418"/>
    </location>
</feature>